<dbReference type="Gene3D" id="3.40.1620.10">
    <property type="entry name" value="YefM-like domain"/>
    <property type="match status" value="1"/>
</dbReference>
<reference evidence="2 3" key="1">
    <citation type="journal article" date="2015" name="Nature">
        <title>rRNA introns, odd ribosomes, and small enigmatic genomes across a large radiation of phyla.</title>
        <authorList>
            <person name="Brown C.T."/>
            <person name="Hug L.A."/>
            <person name="Thomas B.C."/>
            <person name="Sharon I."/>
            <person name="Castelle C.J."/>
            <person name="Singh A."/>
            <person name="Wilkins M.J."/>
            <person name="Williams K.H."/>
            <person name="Banfield J.F."/>
        </authorList>
    </citation>
    <scope>NUCLEOTIDE SEQUENCE [LARGE SCALE GENOMIC DNA]</scope>
</reference>
<proteinExistence type="inferred from homology"/>
<evidence type="ECO:0000313" key="3">
    <source>
        <dbReference type="Proteomes" id="UP000034293"/>
    </source>
</evidence>
<organism evidence="2 3">
    <name type="scientific">Candidatus Woesebacteria bacterium GW2011_GWA1_40_43</name>
    <dbReference type="NCBI Taxonomy" id="1618553"/>
    <lineage>
        <taxon>Bacteria</taxon>
        <taxon>Candidatus Woeseibacteriota</taxon>
    </lineage>
</organism>
<dbReference type="Proteomes" id="UP000034293">
    <property type="component" value="Unassembled WGS sequence"/>
</dbReference>
<accession>A0A0G0VFQ4</accession>
<comment type="caution">
    <text evidence="2">The sequence shown here is derived from an EMBL/GenBank/DDBJ whole genome shotgun (WGS) entry which is preliminary data.</text>
</comment>
<evidence type="ECO:0000313" key="2">
    <source>
        <dbReference type="EMBL" id="KKR61567.1"/>
    </source>
</evidence>
<dbReference type="SUPFAM" id="SSF143120">
    <property type="entry name" value="YefM-like"/>
    <property type="match status" value="1"/>
</dbReference>
<evidence type="ECO:0000256" key="1">
    <source>
        <dbReference type="ARBA" id="ARBA00009981"/>
    </source>
</evidence>
<comment type="similarity">
    <text evidence="1">Belongs to the phD/YefM antitoxin family.</text>
</comment>
<evidence type="ECO:0008006" key="4">
    <source>
        <dbReference type="Google" id="ProtNLM"/>
    </source>
</evidence>
<dbReference type="EMBL" id="LBZA01000057">
    <property type="protein sequence ID" value="KKR61567.1"/>
    <property type="molecule type" value="Genomic_DNA"/>
</dbReference>
<sequence length="65" mass="7369">MGIQAFEIKLRGSEPVVLMSKSELESWEETLDILSSPEEVKALKEARKETKLYSEADVKKMLGLK</sequence>
<dbReference type="InterPro" id="IPR036165">
    <property type="entry name" value="YefM-like_sf"/>
</dbReference>
<protein>
    <recommendedName>
        <fullName evidence="4">Antitoxin</fullName>
    </recommendedName>
</protein>
<gene>
    <name evidence="2" type="ORF">UU02_C0057G0005</name>
</gene>
<name>A0A0G0VFQ4_9BACT</name>
<dbReference type="AlphaFoldDB" id="A0A0G0VFQ4"/>